<evidence type="ECO:0000313" key="3">
    <source>
        <dbReference type="Proteomes" id="UP000014680"/>
    </source>
</evidence>
<dbReference type="CDD" id="cd00077">
    <property type="entry name" value="HDc"/>
    <property type="match status" value="1"/>
</dbReference>
<dbReference type="RefSeq" id="XP_004262017.1">
    <property type="nucleotide sequence ID" value="XM_004261969.1"/>
</dbReference>
<dbReference type="PROSITE" id="PS51831">
    <property type="entry name" value="HD"/>
    <property type="match status" value="1"/>
</dbReference>
<dbReference type="GO" id="GO:0008832">
    <property type="term" value="F:dGTPase activity"/>
    <property type="evidence" value="ECO:0007669"/>
    <property type="project" value="TreeGrafter"/>
</dbReference>
<dbReference type="GeneID" id="14894246"/>
<dbReference type="EMBL" id="KB206168">
    <property type="protein sequence ID" value="ELP95246.1"/>
    <property type="molecule type" value="Genomic_DNA"/>
</dbReference>
<name>A0A0A1UF61_ENTIV</name>
<dbReference type="VEuPathDB" id="AmoebaDB:EIN_430520"/>
<reference evidence="2 3" key="1">
    <citation type="submission" date="2012-10" db="EMBL/GenBank/DDBJ databases">
        <authorList>
            <person name="Zafar N."/>
            <person name="Inman J."/>
            <person name="Hall N."/>
            <person name="Lorenzi H."/>
            <person name="Caler E."/>
        </authorList>
    </citation>
    <scope>NUCLEOTIDE SEQUENCE [LARGE SCALE GENOMIC DNA]</scope>
    <source>
        <strain evidence="2 3">IP1</strain>
    </source>
</reference>
<dbReference type="KEGG" id="eiv:EIN_430520"/>
<dbReference type="Proteomes" id="UP000014680">
    <property type="component" value="Unassembled WGS sequence"/>
</dbReference>
<dbReference type="AlphaFoldDB" id="A0A0A1UF61"/>
<keyword evidence="3" id="KW-1185">Reference proteome</keyword>
<gene>
    <name evidence="2" type="ORF">EIN_430520</name>
</gene>
<dbReference type="InterPro" id="IPR003607">
    <property type="entry name" value="HD/PDEase_dom"/>
</dbReference>
<dbReference type="OMA" id="QVHGYIK"/>
<accession>A0A0A1UF61</accession>
<dbReference type="PANTHER" id="PTHR11373:SF4">
    <property type="entry name" value="DEOXYNUCLEOSIDE TRIPHOSPHATE TRIPHOSPHOHYDROLASE SAMHD1"/>
    <property type="match status" value="1"/>
</dbReference>
<evidence type="ECO:0000313" key="2">
    <source>
        <dbReference type="EMBL" id="ELP95246.1"/>
    </source>
</evidence>
<dbReference type="InterPro" id="IPR050135">
    <property type="entry name" value="dGTPase-like"/>
</dbReference>
<proteinExistence type="predicted"/>
<sequence length="452" mass="52034">MSSTPPIGTPKKHEECFETPHLIKRRSSLMRDNNFCQPKPSDLSEKIVYTDAFQRLRRIKQLGAMDFVVSSATHTRFEHSLGVSELARSMVKHLNYVQVVSTQQTTGEDVVNESDDRTIEVAALCHDLGHGPFSHVYEGVMKARGIHFNHEEQSVKLFKKIVDDESIDFTTDEVRGVEEIILNNLTSSKKWRRQIVSNESNGIDVDRLDYIRRDSYHLNIPLRFKVENIIQNSVILDNNICYLTDCKNDLEELFNNRYALYKNFYNGKETGSAELLVSDILIQAANYIPTLKATPDDLDTFIQLDDSVLNQIRFSKDPNLKQAKEMTRLLDRGKLYPLVTTIKQTQANEEMIAKLTPELVANFGKNLLPNDIIVNNQTISVARKDNWENIAFVQSFDSKNYFFMTPSILYPKETQTHWKRIYTRSPEKMEDIKNAVEKFVGAEQLENSILLD</sequence>
<organism evidence="2 3">
    <name type="scientific">Entamoeba invadens IP1</name>
    <dbReference type="NCBI Taxonomy" id="370355"/>
    <lineage>
        <taxon>Eukaryota</taxon>
        <taxon>Amoebozoa</taxon>
        <taxon>Evosea</taxon>
        <taxon>Archamoebae</taxon>
        <taxon>Mastigamoebida</taxon>
        <taxon>Entamoebidae</taxon>
        <taxon>Entamoeba</taxon>
    </lineage>
</organism>
<dbReference type="InterPro" id="IPR006674">
    <property type="entry name" value="HD_domain"/>
</dbReference>
<dbReference type="Pfam" id="PF01966">
    <property type="entry name" value="HD"/>
    <property type="match status" value="1"/>
</dbReference>
<protein>
    <submittedName>
        <fullName evidence="2">Sam/hd domain protein, putative</fullName>
    </submittedName>
</protein>
<dbReference type="Gene3D" id="1.10.3210.10">
    <property type="entry name" value="Hypothetical protein af1432"/>
    <property type="match status" value="1"/>
</dbReference>
<evidence type="ECO:0000259" key="1">
    <source>
        <dbReference type="PROSITE" id="PS51831"/>
    </source>
</evidence>
<dbReference type="GO" id="GO:0005634">
    <property type="term" value="C:nucleus"/>
    <property type="evidence" value="ECO:0007669"/>
    <property type="project" value="TreeGrafter"/>
</dbReference>
<dbReference type="SUPFAM" id="SSF109604">
    <property type="entry name" value="HD-domain/PDEase-like"/>
    <property type="match status" value="1"/>
</dbReference>
<dbReference type="GO" id="GO:0006203">
    <property type="term" value="P:dGTP catabolic process"/>
    <property type="evidence" value="ECO:0007669"/>
    <property type="project" value="TreeGrafter"/>
</dbReference>
<dbReference type="PANTHER" id="PTHR11373">
    <property type="entry name" value="DEOXYNUCLEOSIDE TRIPHOSPHATE TRIPHOSPHOHYDROLASE"/>
    <property type="match status" value="1"/>
</dbReference>
<dbReference type="SMART" id="SM00471">
    <property type="entry name" value="HDc"/>
    <property type="match status" value="1"/>
</dbReference>
<feature type="domain" description="HD" evidence="1">
    <location>
        <begin position="76"/>
        <end position="211"/>
    </location>
</feature>
<dbReference type="OrthoDB" id="9991235at2759"/>